<dbReference type="Pfam" id="PF01822">
    <property type="entry name" value="WSC"/>
    <property type="match status" value="1"/>
</dbReference>
<evidence type="ECO:0000259" key="2">
    <source>
        <dbReference type="PROSITE" id="PS51212"/>
    </source>
</evidence>
<dbReference type="PROSITE" id="PS51212">
    <property type="entry name" value="WSC"/>
    <property type="match status" value="1"/>
</dbReference>
<dbReference type="OrthoDB" id="2019572at2759"/>
<name>A0A9W9Y4H1_9EURO</name>
<dbReference type="SMART" id="SM00321">
    <property type="entry name" value="WSC"/>
    <property type="match status" value="1"/>
</dbReference>
<organism evidence="3 4">
    <name type="scientific">Penicillium fimorum</name>
    <dbReference type="NCBI Taxonomy" id="1882269"/>
    <lineage>
        <taxon>Eukaryota</taxon>
        <taxon>Fungi</taxon>
        <taxon>Dikarya</taxon>
        <taxon>Ascomycota</taxon>
        <taxon>Pezizomycotina</taxon>
        <taxon>Eurotiomycetes</taxon>
        <taxon>Eurotiomycetidae</taxon>
        <taxon>Eurotiales</taxon>
        <taxon>Aspergillaceae</taxon>
        <taxon>Penicillium</taxon>
    </lineage>
</organism>
<proteinExistence type="predicted"/>
<dbReference type="InterPro" id="IPR002889">
    <property type="entry name" value="WSC_carb-bd"/>
</dbReference>
<dbReference type="Proteomes" id="UP001149954">
    <property type="component" value="Unassembled WGS sequence"/>
</dbReference>
<evidence type="ECO:0000256" key="1">
    <source>
        <dbReference type="SAM" id="SignalP"/>
    </source>
</evidence>
<feature type="chain" id="PRO_5040865117" description="WSC domain-containing protein" evidence="1">
    <location>
        <begin position="22"/>
        <end position="203"/>
    </location>
</feature>
<sequence length="203" mass="20241">MHTNYIFSALALALPVYSVSATASMGCYSEVESFKNQGPYTYESLGHCEAQCAKNDFKIAAVSRGNMCYCGNKMPLDSAKIADDKCDVPCTGYAPQNCGGMETFTVIQAAENVKASGSGNGTTTIEPTAATAAGGIIVAPSTASSSTGIVTAASKSANAFSKSASGSGAAATASPTPTDNAAGTARAGSSFLGAVIVGMGLLL</sequence>
<feature type="domain" description="WSC" evidence="2">
    <location>
        <begin position="21"/>
        <end position="110"/>
    </location>
</feature>
<gene>
    <name evidence="3" type="ORF">N7463_000520</name>
</gene>
<reference evidence="3" key="2">
    <citation type="journal article" date="2023" name="IMA Fungus">
        <title>Comparative genomic study of the Penicillium genus elucidates a diverse pangenome and 15 lateral gene transfer events.</title>
        <authorList>
            <person name="Petersen C."/>
            <person name="Sorensen T."/>
            <person name="Nielsen M.R."/>
            <person name="Sondergaard T.E."/>
            <person name="Sorensen J.L."/>
            <person name="Fitzpatrick D.A."/>
            <person name="Frisvad J.C."/>
            <person name="Nielsen K.L."/>
        </authorList>
    </citation>
    <scope>NUCLEOTIDE SEQUENCE</scope>
    <source>
        <strain evidence="3">IBT 29495</strain>
    </source>
</reference>
<evidence type="ECO:0000313" key="3">
    <source>
        <dbReference type="EMBL" id="KAJ5520067.1"/>
    </source>
</evidence>
<keyword evidence="1" id="KW-0732">Signal</keyword>
<comment type="caution">
    <text evidence="3">The sequence shown here is derived from an EMBL/GenBank/DDBJ whole genome shotgun (WGS) entry which is preliminary data.</text>
</comment>
<protein>
    <recommendedName>
        <fullName evidence="2">WSC domain-containing protein</fullName>
    </recommendedName>
</protein>
<dbReference type="EMBL" id="JAPWDS010000001">
    <property type="protein sequence ID" value="KAJ5520067.1"/>
    <property type="molecule type" value="Genomic_DNA"/>
</dbReference>
<dbReference type="AlphaFoldDB" id="A0A9W9Y4H1"/>
<reference evidence="3" key="1">
    <citation type="submission" date="2022-12" db="EMBL/GenBank/DDBJ databases">
        <authorList>
            <person name="Petersen C."/>
        </authorList>
    </citation>
    <scope>NUCLEOTIDE SEQUENCE</scope>
    <source>
        <strain evidence="3">IBT 29495</strain>
    </source>
</reference>
<keyword evidence="4" id="KW-1185">Reference proteome</keyword>
<accession>A0A9W9Y4H1</accession>
<feature type="signal peptide" evidence="1">
    <location>
        <begin position="1"/>
        <end position="21"/>
    </location>
</feature>
<evidence type="ECO:0000313" key="4">
    <source>
        <dbReference type="Proteomes" id="UP001149954"/>
    </source>
</evidence>